<evidence type="ECO:0000313" key="2">
    <source>
        <dbReference type="Proteomes" id="UP001165143"/>
    </source>
</evidence>
<name>A0A9W6PD87_9ACTN</name>
<gene>
    <name evidence="1" type="ORF">Kpho01_09820</name>
</gene>
<dbReference type="Proteomes" id="UP001165143">
    <property type="component" value="Unassembled WGS sequence"/>
</dbReference>
<accession>A0A9W6PD87</accession>
<dbReference type="RefSeq" id="WP_267884958.1">
    <property type="nucleotide sequence ID" value="NZ_BSRX01000004.1"/>
</dbReference>
<sequence>MFSRKYRAATACFAAVAFPTAFALLAVPALLLVALAVRTRA</sequence>
<reference evidence="1" key="1">
    <citation type="submission" date="2023-02" db="EMBL/GenBank/DDBJ databases">
        <title>Kitasatospora phosalacinea NBRC 14362.</title>
        <authorList>
            <person name="Ichikawa N."/>
            <person name="Sato H."/>
            <person name="Tonouchi N."/>
        </authorList>
    </citation>
    <scope>NUCLEOTIDE SEQUENCE</scope>
    <source>
        <strain evidence="1">NBRC 14362</strain>
    </source>
</reference>
<protein>
    <submittedName>
        <fullName evidence="1">Uncharacterized protein</fullName>
    </submittedName>
</protein>
<comment type="caution">
    <text evidence="1">The sequence shown here is derived from an EMBL/GenBank/DDBJ whole genome shotgun (WGS) entry which is preliminary data.</text>
</comment>
<dbReference type="AlphaFoldDB" id="A0A9W6PD87"/>
<evidence type="ECO:0000313" key="1">
    <source>
        <dbReference type="EMBL" id="GLW52971.1"/>
    </source>
</evidence>
<dbReference type="EMBL" id="BSRX01000004">
    <property type="protein sequence ID" value="GLW52971.1"/>
    <property type="molecule type" value="Genomic_DNA"/>
</dbReference>
<proteinExistence type="predicted"/>
<organism evidence="1 2">
    <name type="scientific">Kitasatospora phosalacinea</name>
    <dbReference type="NCBI Taxonomy" id="2065"/>
    <lineage>
        <taxon>Bacteria</taxon>
        <taxon>Bacillati</taxon>
        <taxon>Actinomycetota</taxon>
        <taxon>Actinomycetes</taxon>
        <taxon>Kitasatosporales</taxon>
        <taxon>Streptomycetaceae</taxon>
        <taxon>Kitasatospora</taxon>
    </lineage>
</organism>